<organism evidence="8 9">
    <name type="scientific">Clitoria ternatea</name>
    <name type="common">Butterfly pea</name>
    <dbReference type="NCBI Taxonomy" id="43366"/>
    <lineage>
        <taxon>Eukaryota</taxon>
        <taxon>Viridiplantae</taxon>
        <taxon>Streptophyta</taxon>
        <taxon>Embryophyta</taxon>
        <taxon>Tracheophyta</taxon>
        <taxon>Spermatophyta</taxon>
        <taxon>Magnoliopsida</taxon>
        <taxon>eudicotyledons</taxon>
        <taxon>Gunneridae</taxon>
        <taxon>Pentapetalae</taxon>
        <taxon>rosids</taxon>
        <taxon>fabids</taxon>
        <taxon>Fabales</taxon>
        <taxon>Fabaceae</taxon>
        <taxon>Papilionoideae</taxon>
        <taxon>50 kb inversion clade</taxon>
        <taxon>NPAAA clade</taxon>
        <taxon>indigoferoid/millettioid clade</taxon>
        <taxon>Phaseoleae</taxon>
        <taxon>Clitoria</taxon>
    </lineage>
</organism>
<accession>A0AAN9FAI4</accession>
<dbReference type="PROSITE" id="PS51369">
    <property type="entry name" value="TCP"/>
    <property type="match status" value="1"/>
</dbReference>
<feature type="region of interest" description="Disordered" evidence="6">
    <location>
        <begin position="396"/>
        <end position="437"/>
    </location>
</feature>
<dbReference type="Pfam" id="PF03634">
    <property type="entry name" value="TCP"/>
    <property type="match status" value="1"/>
</dbReference>
<sequence length="437" mass="48680">MKLSNATETLVHSGYSERLRAISHEAMTKGASVMNQWTIYYLLDHNYQEPENMLGEYDAAIQKKINNNEGNNTMINSRKEAGFQLKQEGLSSSDHEKAKAQSSSSQWLKLKDPRIVRVSRAFGGKDRHSKVCTIRGLRDRRVRLSVPTAIHLYDLQDRLGLNQPSKVVDWLLNAAKHEIDELPPLPIPPGNFTLGYPSLVSCNQVNTSREGSAQITTWKYSPKCKEVSGDHQMVISNNKENFLMKRNIEEENDNDDKQGSVNNVVANNNLLPRANHHHSSFFGMLNTMPSFGYQWEPNSVDIGQLANHGFVNQTDHIHSVNVVPFPSTLSLSTGNDNAPSHQILVCPSGATTQAYFPSHVAAMEMNPRQINQYQMLSSSGSQNVVTNSLSGSQHLLGQSGKPFSLGRITTTTSPKLFHSPNSSESHDSHKDQDFTCK</sequence>
<evidence type="ECO:0000313" key="9">
    <source>
        <dbReference type="Proteomes" id="UP001359559"/>
    </source>
</evidence>
<evidence type="ECO:0000256" key="3">
    <source>
        <dbReference type="ARBA" id="ARBA00023125"/>
    </source>
</evidence>
<keyword evidence="9" id="KW-1185">Reference proteome</keyword>
<dbReference type="Proteomes" id="UP001359559">
    <property type="component" value="Unassembled WGS sequence"/>
</dbReference>
<keyword evidence="5" id="KW-0539">Nucleus</keyword>
<name>A0AAN9FAI4_CLITE</name>
<dbReference type="EMBL" id="JAYKXN010000007">
    <property type="protein sequence ID" value="KAK7271849.1"/>
    <property type="molecule type" value="Genomic_DNA"/>
</dbReference>
<evidence type="ECO:0000313" key="8">
    <source>
        <dbReference type="EMBL" id="KAK7271849.1"/>
    </source>
</evidence>
<evidence type="ECO:0000256" key="2">
    <source>
        <dbReference type="ARBA" id="ARBA00023015"/>
    </source>
</evidence>
<dbReference type="InterPro" id="IPR005333">
    <property type="entry name" value="Transcription_factor_TCP"/>
</dbReference>
<evidence type="ECO:0000256" key="6">
    <source>
        <dbReference type="SAM" id="MobiDB-lite"/>
    </source>
</evidence>
<dbReference type="PANTHER" id="PTHR31072">
    <property type="entry name" value="TRANSCRIPTION FACTOR TCP4-RELATED"/>
    <property type="match status" value="1"/>
</dbReference>
<feature type="domain" description="TCP" evidence="7">
    <location>
        <begin position="124"/>
        <end position="182"/>
    </location>
</feature>
<feature type="compositionally biased region" description="Basic and acidic residues" evidence="6">
    <location>
        <begin position="424"/>
        <end position="437"/>
    </location>
</feature>
<evidence type="ECO:0000256" key="1">
    <source>
        <dbReference type="ARBA" id="ARBA00004123"/>
    </source>
</evidence>
<proteinExistence type="predicted"/>
<gene>
    <name evidence="8" type="ORF">RJT34_28086</name>
</gene>
<dbReference type="AlphaFoldDB" id="A0AAN9FAI4"/>
<reference evidence="8 9" key="1">
    <citation type="submission" date="2024-01" db="EMBL/GenBank/DDBJ databases">
        <title>The genomes of 5 underutilized Papilionoideae crops provide insights into root nodulation and disease resistance.</title>
        <authorList>
            <person name="Yuan L."/>
        </authorList>
    </citation>
    <scope>NUCLEOTIDE SEQUENCE [LARGE SCALE GENOMIC DNA]</scope>
    <source>
        <strain evidence="8">LY-2023</strain>
        <tissue evidence="8">Leaf</tissue>
    </source>
</reference>
<comment type="caution">
    <text evidence="8">The sequence shown here is derived from an EMBL/GenBank/DDBJ whole genome shotgun (WGS) entry which is preliminary data.</text>
</comment>
<evidence type="ECO:0000256" key="5">
    <source>
        <dbReference type="ARBA" id="ARBA00023242"/>
    </source>
</evidence>
<dbReference type="GO" id="GO:0003700">
    <property type="term" value="F:DNA-binding transcription factor activity"/>
    <property type="evidence" value="ECO:0007669"/>
    <property type="project" value="InterPro"/>
</dbReference>
<dbReference type="PANTHER" id="PTHR31072:SF147">
    <property type="entry name" value="TRANSCRIPTION FACTOR TCP13"/>
    <property type="match status" value="1"/>
</dbReference>
<keyword evidence="3" id="KW-0238">DNA-binding</keyword>
<keyword evidence="4" id="KW-0804">Transcription</keyword>
<dbReference type="GO" id="GO:0043565">
    <property type="term" value="F:sequence-specific DNA binding"/>
    <property type="evidence" value="ECO:0007669"/>
    <property type="project" value="TreeGrafter"/>
</dbReference>
<keyword evidence="2" id="KW-0805">Transcription regulation</keyword>
<comment type="subcellular location">
    <subcellularLocation>
        <location evidence="1">Nucleus</location>
    </subcellularLocation>
</comment>
<dbReference type="InterPro" id="IPR017887">
    <property type="entry name" value="TF_TCP_subgr"/>
</dbReference>
<dbReference type="GO" id="GO:0005634">
    <property type="term" value="C:nucleus"/>
    <property type="evidence" value="ECO:0007669"/>
    <property type="project" value="UniProtKB-SubCell"/>
</dbReference>
<evidence type="ECO:0000259" key="7">
    <source>
        <dbReference type="PROSITE" id="PS51369"/>
    </source>
</evidence>
<protein>
    <recommendedName>
        <fullName evidence="7">TCP domain-containing protein</fullName>
    </recommendedName>
</protein>
<evidence type="ECO:0000256" key="4">
    <source>
        <dbReference type="ARBA" id="ARBA00023163"/>
    </source>
</evidence>
<feature type="compositionally biased region" description="Polar residues" evidence="6">
    <location>
        <begin position="407"/>
        <end position="423"/>
    </location>
</feature>